<accession>A0ABN7VRH8</accession>
<organism evidence="1 2">
    <name type="scientific">Gigaspora margarita</name>
    <dbReference type="NCBI Taxonomy" id="4874"/>
    <lineage>
        <taxon>Eukaryota</taxon>
        <taxon>Fungi</taxon>
        <taxon>Fungi incertae sedis</taxon>
        <taxon>Mucoromycota</taxon>
        <taxon>Glomeromycotina</taxon>
        <taxon>Glomeromycetes</taxon>
        <taxon>Diversisporales</taxon>
        <taxon>Gigasporaceae</taxon>
        <taxon>Gigaspora</taxon>
    </lineage>
</organism>
<dbReference type="Proteomes" id="UP000789901">
    <property type="component" value="Unassembled WGS sequence"/>
</dbReference>
<protein>
    <submittedName>
        <fullName evidence="1">40580_t:CDS:1</fullName>
    </submittedName>
</protein>
<name>A0ABN7VRH8_GIGMA</name>
<keyword evidence="2" id="KW-1185">Reference proteome</keyword>
<evidence type="ECO:0000313" key="2">
    <source>
        <dbReference type="Proteomes" id="UP000789901"/>
    </source>
</evidence>
<proteinExistence type="predicted"/>
<dbReference type="EMBL" id="CAJVQB010020718">
    <property type="protein sequence ID" value="CAG8795200.1"/>
    <property type="molecule type" value="Genomic_DNA"/>
</dbReference>
<reference evidence="1 2" key="1">
    <citation type="submission" date="2021-06" db="EMBL/GenBank/DDBJ databases">
        <authorList>
            <person name="Kallberg Y."/>
            <person name="Tangrot J."/>
            <person name="Rosling A."/>
        </authorList>
    </citation>
    <scope>NUCLEOTIDE SEQUENCE [LARGE SCALE GENOMIC DNA]</scope>
    <source>
        <strain evidence="1 2">120-4 pot B 10/14</strain>
    </source>
</reference>
<gene>
    <name evidence="1" type="ORF">GMARGA_LOCUS21939</name>
</gene>
<sequence length="51" mass="5725">NALNAAADTITALAHTMGRGSKKSLLKIDFYQDNKTVTWIEEFEQSAKAYY</sequence>
<comment type="caution">
    <text evidence="1">The sequence shown here is derived from an EMBL/GenBank/DDBJ whole genome shotgun (WGS) entry which is preliminary data.</text>
</comment>
<feature type="non-terminal residue" evidence="1">
    <location>
        <position position="1"/>
    </location>
</feature>
<evidence type="ECO:0000313" key="1">
    <source>
        <dbReference type="EMBL" id="CAG8795200.1"/>
    </source>
</evidence>